<proteinExistence type="predicted"/>
<accession>A0AC61N7Q3</accession>
<name>A0AC61N7Q3_9FIRM</name>
<gene>
    <name evidence="1" type="ORF">JYE49_12490</name>
</gene>
<evidence type="ECO:0000313" key="1">
    <source>
        <dbReference type="EMBL" id="QUC66656.1"/>
    </source>
</evidence>
<organism evidence="1 2">
    <name type="scientific">Aristaeella hokkaidonensis</name>
    <dbReference type="NCBI Taxonomy" id="3046382"/>
    <lineage>
        <taxon>Bacteria</taxon>
        <taxon>Bacillati</taxon>
        <taxon>Bacillota</taxon>
        <taxon>Clostridia</taxon>
        <taxon>Eubacteriales</taxon>
        <taxon>Aristaeellaceae</taxon>
        <taxon>Aristaeella</taxon>
    </lineage>
</organism>
<reference evidence="1" key="1">
    <citation type="submission" date="2021-01" db="EMBL/GenBank/DDBJ databases">
        <title>Complete genome sequence of Clostridiales bacterium R-7.</title>
        <authorList>
            <person name="Mahoney-Kurpe S.C."/>
            <person name="Palevich N."/>
            <person name="Koike S."/>
            <person name="Moon C.D."/>
            <person name="Attwood G.T."/>
        </authorList>
    </citation>
    <scope>NUCLEOTIDE SEQUENCE</scope>
    <source>
        <strain evidence="1">R-7</strain>
    </source>
</reference>
<dbReference type="EMBL" id="CP068393">
    <property type="protein sequence ID" value="QUC66656.1"/>
    <property type="molecule type" value="Genomic_DNA"/>
</dbReference>
<sequence length="654" mass="72684">MNYIDLSCPAELFRTAMPTEEIPAATLTLFNLSDRVIASVEVLLRLLDEDGGETERLAYRGRALNGRPHSTFLLTAPCAPSEELHSIDVVIEKVWFADNEVWRREPGKSIAYISNALPVSPALTKLKYAAGETAVGYPVEQEGLWLCVCGRPNPEDAEFCARCGRQKEMIFSRFSPEAVEAQVNMRERQLDLNSRSMREDTIRLQRIREEEYQQKKSRQGTRIRILIAMAASVALCAGTFFGLSPWLRLLSGREALATGNPAGAKETFLLLGDYGNAKEMITECDWQIALETADSGNDAETMAKASALLRAIPGKPEAIDKANETDLLRARMLLEQGDWQGAQEALLLLPEDYEGKGELEQKAGMAQAAALKDEEKYEEARTIFLSLGEYPGAREQASDCLYKPAQKKMEQGDWDGVIEILSGIPDYLNSREITLECHYHKAEGLLEAGDRDGASREFLLAGDWSDAKERCKALTYEQADEYYAAGDIKTAQSLFASIPDYMDSNDRDRECRYALASAAAESREFTLALELLQNIPDDYKKTGSIRAQATYEKAKVATRREEWTEAAELLGSLDRQSLRRQYRDIENLYLQACEKAGINPYPETPAPPEADGAAETPETAPETTPAPAEPEQPAAEPMDTPAPDPFLVTEDEQQ</sequence>
<keyword evidence="2" id="KW-1185">Reference proteome</keyword>
<evidence type="ECO:0000313" key="2">
    <source>
        <dbReference type="Proteomes" id="UP000682782"/>
    </source>
</evidence>
<protein>
    <submittedName>
        <fullName evidence="1">Uncharacterized protein</fullName>
    </submittedName>
</protein>
<dbReference type="Proteomes" id="UP000682782">
    <property type="component" value="Chromosome"/>
</dbReference>